<evidence type="ECO:0000313" key="6">
    <source>
        <dbReference type="EMBL" id="CAL1393420.1"/>
    </source>
</evidence>
<keyword evidence="3" id="KW-0862">Zinc</keyword>
<proteinExistence type="predicted"/>
<organism evidence="6 7">
    <name type="scientific">Linum trigynum</name>
    <dbReference type="NCBI Taxonomy" id="586398"/>
    <lineage>
        <taxon>Eukaryota</taxon>
        <taxon>Viridiplantae</taxon>
        <taxon>Streptophyta</taxon>
        <taxon>Embryophyta</taxon>
        <taxon>Tracheophyta</taxon>
        <taxon>Spermatophyta</taxon>
        <taxon>Magnoliopsida</taxon>
        <taxon>eudicotyledons</taxon>
        <taxon>Gunneridae</taxon>
        <taxon>Pentapetalae</taxon>
        <taxon>rosids</taxon>
        <taxon>fabids</taxon>
        <taxon>Malpighiales</taxon>
        <taxon>Linaceae</taxon>
        <taxon>Linum</taxon>
    </lineage>
</organism>
<dbReference type="EMBL" id="OZ034819">
    <property type="protein sequence ID" value="CAL1393420.1"/>
    <property type="molecule type" value="Genomic_DNA"/>
</dbReference>
<evidence type="ECO:0000313" key="7">
    <source>
        <dbReference type="Proteomes" id="UP001497516"/>
    </source>
</evidence>
<gene>
    <name evidence="6" type="ORF">LTRI10_LOCUS34000</name>
</gene>
<dbReference type="GO" id="GO:0008270">
    <property type="term" value="F:zinc ion binding"/>
    <property type="evidence" value="ECO:0007669"/>
    <property type="project" value="UniProtKB-KW"/>
</dbReference>
<name>A0AAV2F5B4_9ROSI</name>
<evidence type="ECO:0000256" key="1">
    <source>
        <dbReference type="ARBA" id="ARBA00022723"/>
    </source>
</evidence>
<accession>A0AAV2F5B4</accession>
<reference evidence="6 7" key="1">
    <citation type="submission" date="2024-04" db="EMBL/GenBank/DDBJ databases">
        <authorList>
            <person name="Fracassetti M."/>
        </authorList>
    </citation>
    <scope>NUCLEOTIDE SEQUENCE [LARGE SCALE GENOMIC DNA]</scope>
</reference>
<dbReference type="PROSITE" id="PS51999">
    <property type="entry name" value="ZF_GRF"/>
    <property type="match status" value="1"/>
</dbReference>
<evidence type="ECO:0000259" key="5">
    <source>
        <dbReference type="PROSITE" id="PS51999"/>
    </source>
</evidence>
<keyword evidence="7" id="KW-1185">Reference proteome</keyword>
<dbReference type="AlphaFoldDB" id="A0AAV2F5B4"/>
<evidence type="ECO:0000256" key="3">
    <source>
        <dbReference type="ARBA" id="ARBA00022833"/>
    </source>
</evidence>
<feature type="domain" description="GRF-type" evidence="5">
    <location>
        <begin position="23"/>
        <end position="68"/>
    </location>
</feature>
<dbReference type="PANTHER" id="PTHR33248">
    <property type="entry name" value="ZINC ION-BINDING PROTEIN"/>
    <property type="match status" value="1"/>
</dbReference>
<dbReference type="InterPro" id="IPR010666">
    <property type="entry name" value="Znf_GRF"/>
</dbReference>
<evidence type="ECO:0000256" key="2">
    <source>
        <dbReference type="ARBA" id="ARBA00022771"/>
    </source>
</evidence>
<keyword evidence="2 4" id="KW-0863">Zinc-finger</keyword>
<keyword evidence="1" id="KW-0479">Metal-binding</keyword>
<sequence length="137" mass="15777">MESKGKFVRVPEAFCYEEEEVLCYCGLRAARRISRTAGNPNRKFFGCPLFSRSKDNKSCDYFEWFDIRAAVFKATAPLSEMVSMLESENRELRSLLQRVMKDGSGKHQPNEFVVELELIKQRIQRLELVVSASCALI</sequence>
<evidence type="ECO:0000256" key="4">
    <source>
        <dbReference type="PROSITE-ProRule" id="PRU01343"/>
    </source>
</evidence>
<dbReference type="Proteomes" id="UP001497516">
    <property type="component" value="Chromosome 6"/>
</dbReference>
<dbReference type="Pfam" id="PF06839">
    <property type="entry name" value="Zn_ribbon_GRF"/>
    <property type="match status" value="1"/>
</dbReference>
<protein>
    <recommendedName>
        <fullName evidence="5">GRF-type domain-containing protein</fullName>
    </recommendedName>
</protein>